<accession>A0A409WGB3</accession>
<keyword evidence="3" id="KW-1185">Reference proteome</keyword>
<evidence type="ECO:0000313" key="2">
    <source>
        <dbReference type="EMBL" id="PPQ77533.1"/>
    </source>
</evidence>
<keyword evidence="1" id="KW-0812">Transmembrane</keyword>
<keyword evidence="1" id="KW-0472">Membrane</keyword>
<dbReference type="EMBL" id="NHYD01003438">
    <property type="protein sequence ID" value="PPQ77533.1"/>
    <property type="molecule type" value="Genomic_DNA"/>
</dbReference>
<name>A0A409WGB3_PSICY</name>
<dbReference type="InParanoid" id="A0A409WGB3"/>
<gene>
    <name evidence="2" type="ORF">CVT25_011330</name>
</gene>
<evidence type="ECO:0000313" key="3">
    <source>
        <dbReference type="Proteomes" id="UP000283269"/>
    </source>
</evidence>
<proteinExistence type="predicted"/>
<dbReference type="AlphaFoldDB" id="A0A409WGB3"/>
<keyword evidence="1" id="KW-1133">Transmembrane helix</keyword>
<sequence length="104" mass="11773">MDCSHLLLPTPRITLWISGSVNLVTFTLLMILDVSSVAGTPFPKTYQYTDMPAKRCPRPDSVDLRKDYVDALSYVPCSPEFFCHNFVGFQSSIFSHIPRQIQAM</sequence>
<protein>
    <submittedName>
        <fullName evidence="2">Uncharacterized protein</fullName>
    </submittedName>
</protein>
<dbReference type="Proteomes" id="UP000283269">
    <property type="component" value="Unassembled WGS sequence"/>
</dbReference>
<reference evidence="2 3" key="1">
    <citation type="journal article" date="2018" name="Evol. Lett.">
        <title>Horizontal gene cluster transfer increased hallucinogenic mushroom diversity.</title>
        <authorList>
            <person name="Reynolds H.T."/>
            <person name="Vijayakumar V."/>
            <person name="Gluck-Thaler E."/>
            <person name="Korotkin H.B."/>
            <person name="Matheny P.B."/>
            <person name="Slot J.C."/>
        </authorList>
    </citation>
    <scope>NUCLEOTIDE SEQUENCE [LARGE SCALE GENOMIC DNA]</scope>
    <source>
        <strain evidence="2 3">2631</strain>
    </source>
</reference>
<organism evidence="2 3">
    <name type="scientific">Psilocybe cyanescens</name>
    <dbReference type="NCBI Taxonomy" id="93625"/>
    <lineage>
        <taxon>Eukaryota</taxon>
        <taxon>Fungi</taxon>
        <taxon>Dikarya</taxon>
        <taxon>Basidiomycota</taxon>
        <taxon>Agaricomycotina</taxon>
        <taxon>Agaricomycetes</taxon>
        <taxon>Agaricomycetidae</taxon>
        <taxon>Agaricales</taxon>
        <taxon>Agaricineae</taxon>
        <taxon>Strophariaceae</taxon>
        <taxon>Psilocybe</taxon>
    </lineage>
</organism>
<evidence type="ECO:0000256" key="1">
    <source>
        <dbReference type="SAM" id="Phobius"/>
    </source>
</evidence>
<comment type="caution">
    <text evidence="2">The sequence shown here is derived from an EMBL/GenBank/DDBJ whole genome shotgun (WGS) entry which is preliminary data.</text>
</comment>
<feature type="transmembrane region" description="Helical" evidence="1">
    <location>
        <begin position="13"/>
        <end position="32"/>
    </location>
</feature>